<name>A0AAV9HHR0_9PEZI</name>
<sequence length="706" mass="76922">MSQQSAAAEVQMMEDPPASEYPLIFNHDFKRANWKQPAKSTATSGTSRSPSPVTPSEGSNCYAESTTSSWATSAGPATECGFPNDDDRERWGNKPWDDDGSHAPRMPPHRPPTPADRFARSLRKRSARSPSRPSSLRNSFSARDEESEERGELELEEEEEEEEAEAPSAEYQESESDESAAEESGCESDGLSEDEDEDDNEWSGENGNLESLVISAVGLDYSLAAHLIPLIHRDFNMALKSKVESWRCATSHGAGEASGQGDPSASANTSPAQASGTQASGMQASGNARKRRRANSNGDVREDKSGWNEDEDDDQKEQDNFGNMGPPSTPVGPRDLPLLACPFHKKDPIKYNMHRDVATGGKKQKYRPCTGPGFKSIQRLKEHLRRTHSPVQCERCKETFNPGKGGDRAEALNKLAEHRKSKESCPLRDASLKEGVDEVQWAKLDKQNRRKNAEAHRVEKWFEIWDVLFPGVPRPDSPWHEIPAPIGRIPTGKDGEDYFAELFENILNHKILQGDIPLPDPSLQALFRDRLRAVVQNTFRMYVSIRENLSPETSSSQSHDPRAHSSLVGSGGLGGGGSSTQRSATLSLQRTATTAPTSIGSAAPSRTIANPAAAAAVAVSQGAAAATPAYALAASYSLQQPQYHHLPAQFAPMAPEHDPAATNHAAATYFYGSPPNMFAPHPQAGYCQVSVPGKLLDQHQLAIIYI</sequence>
<keyword evidence="3" id="KW-1185">Reference proteome</keyword>
<feature type="compositionally biased region" description="Basic and acidic residues" evidence="1">
    <location>
        <begin position="85"/>
        <end position="102"/>
    </location>
</feature>
<evidence type="ECO:0000256" key="1">
    <source>
        <dbReference type="SAM" id="MobiDB-lite"/>
    </source>
</evidence>
<feature type="compositionally biased region" description="Pro residues" evidence="1">
    <location>
        <begin position="105"/>
        <end position="114"/>
    </location>
</feature>
<feature type="compositionally biased region" description="Gly residues" evidence="1">
    <location>
        <begin position="569"/>
        <end position="578"/>
    </location>
</feature>
<feature type="compositionally biased region" description="Polar residues" evidence="1">
    <location>
        <begin position="261"/>
        <end position="286"/>
    </location>
</feature>
<proteinExistence type="predicted"/>
<organism evidence="2 3">
    <name type="scientific">Cladorrhinum samala</name>
    <dbReference type="NCBI Taxonomy" id="585594"/>
    <lineage>
        <taxon>Eukaryota</taxon>
        <taxon>Fungi</taxon>
        <taxon>Dikarya</taxon>
        <taxon>Ascomycota</taxon>
        <taxon>Pezizomycotina</taxon>
        <taxon>Sordariomycetes</taxon>
        <taxon>Sordariomycetidae</taxon>
        <taxon>Sordariales</taxon>
        <taxon>Podosporaceae</taxon>
        <taxon>Cladorrhinum</taxon>
    </lineage>
</organism>
<accession>A0AAV9HHR0</accession>
<feature type="region of interest" description="Disordered" evidence="1">
    <location>
        <begin position="1"/>
        <end position="206"/>
    </location>
</feature>
<gene>
    <name evidence="2" type="ORF">QBC42DRAFT_339696</name>
</gene>
<feature type="region of interest" description="Disordered" evidence="1">
    <location>
        <begin position="252"/>
        <end position="336"/>
    </location>
</feature>
<feature type="compositionally biased region" description="Polar residues" evidence="1">
    <location>
        <begin position="580"/>
        <end position="600"/>
    </location>
</feature>
<dbReference type="Proteomes" id="UP001321749">
    <property type="component" value="Unassembled WGS sequence"/>
</dbReference>
<feature type="compositionally biased region" description="Low complexity" evidence="1">
    <location>
        <begin position="63"/>
        <end position="78"/>
    </location>
</feature>
<feature type="region of interest" description="Disordered" evidence="1">
    <location>
        <begin position="550"/>
        <end position="604"/>
    </location>
</feature>
<evidence type="ECO:0000313" key="2">
    <source>
        <dbReference type="EMBL" id="KAK4460382.1"/>
    </source>
</evidence>
<feature type="compositionally biased region" description="Low complexity" evidence="1">
    <location>
        <begin position="128"/>
        <end position="141"/>
    </location>
</feature>
<dbReference type="EMBL" id="MU865013">
    <property type="protein sequence ID" value="KAK4460382.1"/>
    <property type="molecule type" value="Genomic_DNA"/>
</dbReference>
<dbReference type="PANTHER" id="PTHR38166:SF1">
    <property type="entry name" value="C2H2-TYPE DOMAIN-CONTAINING PROTEIN"/>
    <property type="match status" value="1"/>
</dbReference>
<feature type="compositionally biased region" description="Polar residues" evidence="1">
    <location>
        <begin position="38"/>
        <end position="59"/>
    </location>
</feature>
<comment type="caution">
    <text evidence="2">The sequence shown here is derived from an EMBL/GenBank/DDBJ whole genome shotgun (WGS) entry which is preliminary data.</text>
</comment>
<protein>
    <recommendedName>
        <fullName evidence="4">C2H2-type domain-containing protein</fullName>
    </recommendedName>
</protein>
<evidence type="ECO:0008006" key="4">
    <source>
        <dbReference type="Google" id="ProtNLM"/>
    </source>
</evidence>
<reference evidence="2" key="2">
    <citation type="submission" date="2023-06" db="EMBL/GenBank/DDBJ databases">
        <authorList>
            <consortium name="Lawrence Berkeley National Laboratory"/>
            <person name="Mondo S.J."/>
            <person name="Hensen N."/>
            <person name="Bonometti L."/>
            <person name="Westerberg I."/>
            <person name="Brannstrom I.O."/>
            <person name="Guillou S."/>
            <person name="Cros-Aarteil S."/>
            <person name="Calhoun S."/>
            <person name="Haridas S."/>
            <person name="Kuo A."/>
            <person name="Pangilinan J."/>
            <person name="Riley R."/>
            <person name="Labutti K."/>
            <person name="Andreopoulos B."/>
            <person name="Lipzen A."/>
            <person name="Chen C."/>
            <person name="Yanf M."/>
            <person name="Daum C."/>
            <person name="Ng V."/>
            <person name="Clum A."/>
            <person name="Steindorff A."/>
            <person name="Ohm R."/>
            <person name="Martin F."/>
            <person name="Silar P."/>
            <person name="Natvig D."/>
            <person name="Lalanne C."/>
            <person name="Gautier V."/>
            <person name="Ament-Velasquez S.L."/>
            <person name="Kruys A."/>
            <person name="Hutchinson M.I."/>
            <person name="Powell A.J."/>
            <person name="Barry K."/>
            <person name="Miller A.N."/>
            <person name="Grigoriev I.V."/>
            <person name="Debuchy R."/>
            <person name="Gladieux P."/>
            <person name="Thoren M.H."/>
            <person name="Johannesson H."/>
        </authorList>
    </citation>
    <scope>NUCLEOTIDE SEQUENCE</scope>
    <source>
        <strain evidence="2">PSN324</strain>
    </source>
</reference>
<feature type="compositionally biased region" description="Acidic residues" evidence="1">
    <location>
        <begin position="172"/>
        <end position="202"/>
    </location>
</feature>
<dbReference type="PANTHER" id="PTHR38166">
    <property type="entry name" value="C2H2-TYPE DOMAIN-CONTAINING PROTEIN-RELATED"/>
    <property type="match status" value="1"/>
</dbReference>
<evidence type="ECO:0000313" key="3">
    <source>
        <dbReference type="Proteomes" id="UP001321749"/>
    </source>
</evidence>
<feature type="compositionally biased region" description="Acidic residues" evidence="1">
    <location>
        <begin position="145"/>
        <end position="165"/>
    </location>
</feature>
<dbReference type="AlphaFoldDB" id="A0AAV9HHR0"/>
<reference evidence="2" key="1">
    <citation type="journal article" date="2023" name="Mol. Phylogenet. Evol.">
        <title>Genome-scale phylogeny and comparative genomics of the fungal order Sordariales.</title>
        <authorList>
            <person name="Hensen N."/>
            <person name="Bonometti L."/>
            <person name="Westerberg I."/>
            <person name="Brannstrom I.O."/>
            <person name="Guillou S."/>
            <person name="Cros-Aarteil S."/>
            <person name="Calhoun S."/>
            <person name="Haridas S."/>
            <person name="Kuo A."/>
            <person name="Mondo S."/>
            <person name="Pangilinan J."/>
            <person name="Riley R."/>
            <person name="LaButti K."/>
            <person name="Andreopoulos B."/>
            <person name="Lipzen A."/>
            <person name="Chen C."/>
            <person name="Yan M."/>
            <person name="Daum C."/>
            <person name="Ng V."/>
            <person name="Clum A."/>
            <person name="Steindorff A."/>
            <person name="Ohm R.A."/>
            <person name="Martin F."/>
            <person name="Silar P."/>
            <person name="Natvig D.O."/>
            <person name="Lalanne C."/>
            <person name="Gautier V."/>
            <person name="Ament-Velasquez S.L."/>
            <person name="Kruys A."/>
            <person name="Hutchinson M.I."/>
            <person name="Powell A.J."/>
            <person name="Barry K."/>
            <person name="Miller A.N."/>
            <person name="Grigoriev I.V."/>
            <person name="Debuchy R."/>
            <person name="Gladieux P."/>
            <person name="Hiltunen Thoren M."/>
            <person name="Johannesson H."/>
        </authorList>
    </citation>
    <scope>NUCLEOTIDE SEQUENCE</scope>
    <source>
        <strain evidence="2">PSN324</strain>
    </source>
</reference>